<dbReference type="GO" id="GO:0008652">
    <property type="term" value="P:amino acid biosynthetic process"/>
    <property type="evidence" value="ECO:0007669"/>
    <property type="project" value="UniProtKB-KW"/>
</dbReference>
<dbReference type="GO" id="GO:0004764">
    <property type="term" value="F:shikimate 3-dehydrogenase (NADP+) activity"/>
    <property type="evidence" value="ECO:0007669"/>
    <property type="project" value="UniProtKB-UniRule"/>
</dbReference>
<feature type="binding site" evidence="8">
    <location>
        <begin position="15"/>
        <end position="17"/>
    </location>
    <ligand>
        <name>shikimate</name>
        <dbReference type="ChEBI" id="CHEBI:36208"/>
    </ligand>
</feature>
<keyword evidence="13" id="KW-1185">Reference proteome</keyword>
<comment type="similarity">
    <text evidence="8">Belongs to the shikimate dehydrogenase family.</text>
</comment>
<dbReference type="NCBIfam" id="TIGR00507">
    <property type="entry name" value="aroE"/>
    <property type="match status" value="1"/>
</dbReference>
<dbReference type="Pfam" id="PF18317">
    <property type="entry name" value="SDH_C"/>
    <property type="match status" value="1"/>
</dbReference>
<keyword evidence="6 8" id="KW-0057">Aromatic amino acid biosynthesis</keyword>
<dbReference type="Pfam" id="PF01488">
    <property type="entry name" value="Shikimate_DH"/>
    <property type="match status" value="1"/>
</dbReference>
<dbReference type="Gene3D" id="3.40.50.720">
    <property type="entry name" value="NAD(P)-binding Rossmann-like Domain"/>
    <property type="match status" value="1"/>
</dbReference>
<accession>A0A9X4AMJ3</accession>
<dbReference type="GO" id="GO:0019632">
    <property type="term" value="P:shikimate metabolic process"/>
    <property type="evidence" value="ECO:0007669"/>
    <property type="project" value="InterPro"/>
</dbReference>
<dbReference type="InterPro" id="IPR046346">
    <property type="entry name" value="Aminoacid_DH-like_N_sf"/>
</dbReference>
<name>A0A9X4AMJ3_9BACI</name>
<evidence type="ECO:0000313" key="13">
    <source>
        <dbReference type="Proteomes" id="UP001145050"/>
    </source>
</evidence>
<feature type="binding site" evidence="8">
    <location>
        <position position="87"/>
    </location>
    <ligand>
        <name>shikimate</name>
        <dbReference type="ChEBI" id="CHEBI:36208"/>
    </ligand>
</feature>
<evidence type="ECO:0000259" key="11">
    <source>
        <dbReference type="Pfam" id="PF18317"/>
    </source>
</evidence>
<dbReference type="InterPro" id="IPR036291">
    <property type="entry name" value="NAD(P)-bd_dom_sf"/>
</dbReference>
<feature type="domain" description="SDH C-terminal" evidence="11">
    <location>
        <begin position="243"/>
        <end position="272"/>
    </location>
</feature>
<dbReference type="Proteomes" id="UP001145050">
    <property type="component" value="Unassembled WGS sequence"/>
</dbReference>
<keyword evidence="4 8" id="KW-0521">NADP</keyword>
<dbReference type="EMBL" id="JAMQKB010000009">
    <property type="protein sequence ID" value="MDC3424899.1"/>
    <property type="molecule type" value="Genomic_DNA"/>
</dbReference>
<dbReference type="RefSeq" id="WP_272436705.1">
    <property type="nucleotide sequence ID" value="NZ_JAMQKB010000009.1"/>
</dbReference>
<feature type="binding site" evidence="8">
    <location>
        <position position="62"/>
    </location>
    <ligand>
        <name>shikimate</name>
        <dbReference type="ChEBI" id="CHEBI:36208"/>
    </ligand>
</feature>
<dbReference type="GO" id="GO:0009423">
    <property type="term" value="P:chorismate biosynthetic process"/>
    <property type="evidence" value="ECO:0007669"/>
    <property type="project" value="UniProtKB-UniRule"/>
</dbReference>
<keyword evidence="5 8" id="KW-0560">Oxidoreductase</keyword>
<evidence type="ECO:0000256" key="7">
    <source>
        <dbReference type="ARBA" id="ARBA00049442"/>
    </source>
</evidence>
<gene>
    <name evidence="8 12" type="primary">aroE</name>
    <name evidence="12" type="ORF">NC797_10295</name>
</gene>
<dbReference type="EC" id="1.1.1.25" evidence="2 8"/>
<proteinExistence type="inferred from homology"/>
<dbReference type="PANTHER" id="PTHR21089:SF1">
    <property type="entry name" value="BIFUNCTIONAL 3-DEHYDROQUINATE DEHYDRATASE_SHIKIMATE DEHYDROGENASE, CHLOROPLASTIC"/>
    <property type="match status" value="1"/>
</dbReference>
<reference evidence="12" key="1">
    <citation type="submission" date="2022-06" db="EMBL/GenBank/DDBJ databases">
        <title>Aquibacillus sp. a new bacterium isolated from soil saline samples.</title>
        <authorList>
            <person name="Galisteo C."/>
            <person name="De La Haba R."/>
            <person name="Sanchez-Porro C."/>
            <person name="Ventosa A."/>
        </authorList>
    </citation>
    <scope>NUCLEOTIDE SEQUENCE</scope>
    <source>
        <strain evidence="12">3ASR75-11</strain>
    </source>
</reference>
<dbReference type="GO" id="GO:0050661">
    <property type="term" value="F:NADP binding"/>
    <property type="evidence" value="ECO:0007669"/>
    <property type="project" value="InterPro"/>
</dbReference>
<evidence type="ECO:0000256" key="3">
    <source>
        <dbReference type="ARBA" id="ARBA00022605"/>
    </source>
</evidence>
<dbReference type="Gene3D" id="3.40.50.10860">
    <property type="entry name" value="Leucine Dehydrogenase, chain A, domain 1"/>
    <property type="match status" value="1"/>
</dbReference>
<feature type="binding site" evidence="8">
    <location>
        <begin position="128"/>
        <end position="132"/>
    </location>
    <ligand>
        <name>NADP(+)</name>
        <dbReference type="ChEBI" id="CHEBI:58349"/>
    </ligand>
</feature>
<feature type="binding site" evidence="8">
    <location>
        <position position="250"/>
    </location>
    <ligand>
        <name>shikimate</name>
        <dbReference type="ChEBI" id="CHEBI:36208"/>
    </ligand>
</feature>
<dbReference type="CDD" id="cd01065">
    <property type="entry name" value="NAD_bind_Shikimate_DH"/>
    <property type="match status" value="1"/>
</dbReference>
<comment type="function">
    <text evidence="8">Involved in the biosynthesis of the chorismate, which leads to the biosynthesis of aromatic amino acids. Catalyzes the reversible NADPH linked reduction of 3-dehydroshikimate (DHSA) to yield shikimate (SA).</text>
</comment>
<comment type="pathway">
    <text evidence="1 8">Metabolic intermediate biosynthesis; chorismate biosynthesis; chorismate from D-erythrose 4-phosphate and phosphoenolpyruvate: step 4/7.</text>
</comment>
<dbReference type="InterPro" id="IPR022893">
    <property type="entry name" value="Shikimate_DH_fam"/>
</dbReference>
<dbReference type="SUPFAM" id="SSF51735">
    <property type="entry name" value="NAD(P)-binding Rossmann-fold domains"/>
    <property type="match status" value="1"/>
</dbReference>
<dbReference type="PANTHER" id="PTHR21089">
    <property type="entry name" value="SHIKIMATE DEHYDROGENASE"/>
    <property type="match status" value="1"/>
</dbReference>
<comment type="caution">
    <text evidence="8">Lacks conserved residue(s) required for the propagation of feature annotation.</text>
</comment>
<evidence type="ECO:0000259" key="10">
    <source>
        <dbReference type="Pfam" id="PF08501"/>
    </source>
</evidence>
<dbReference type="InterPro" id="IPR041121">
    <property type="entry name" value="SDH_C"/>
</dbReference>
<keyword evidence="3 8" id="KW-0028">Amino-acid biosynthesis</keyword>
<dbReference type="GO" id="GO:0005829">
    <property type="term" value="C:cytosol"/>
    <property type="evidence" value="ECO:0007669"/>
    <property type="project" value="TreeGrafter"/>
</dbReference>
<protein>
    <recommendedName>
        <fullName evidence="2 8">Shikimate dehydrogenase (NADP(+))</fullName>
        <shortName evidence="8">SDH</shortName>
        <ecNumber evidence="2 8">1.1.1.25</ecNumber>
    </recommendedName>
</protein>
<evidence type="ECO:0000256" key="6">
    <source>
        <dbReference type="ARBA" id="ARBA00023141"/>
    </source>
</evidence>
<dbReference type="InterPro" id="IPR013708">
    <property type="entry name" value="Shikimate_DH-bd_N"/>
</dbReference>
<evidence type="ECO:0000256" key="1">
    <source>
        <dbReference type="ARBA" id="ARBA00004871"/>
    </source>
</evidence>
<feature type="domain" description="Shikimate dehydrogenase substrate binding N-terminal" evidence="10">
    <location>
        <begin position="7"/>
        <end position="89"/>
    </location>
</feature>
<feature type="binding site" evidence="8">
    <location>
        <position position="220"/>
    </location>
    <ligand>
        <name>NADP(+)</name>
        <dbReference type="ChEBI" id="CHEBI:58349"/>
    </ligand>
</feature>
<dbReference type="GO" id="GO:0009073">
    <property type="term" value="P:aromatic amino acid family biosynthetic process"/>
    <property type="evidence" value="ECO:0007669"/>
    <property type="project" value="UniProtKB-KW"/>
</dbReference>
<dbReference type="HAMAP" id="MF_00222">
    <property type="entry name" value="Shikimate_DH_AroE"/>
    <property type="match status" value="1"/>
</dbReference>
<sequence length="281" mass="31823">MGISLGLIGYPAKHSLSPWIHQRFMETAKIKGSYNIFEIAPDEFDKEVKNLKTMDLQGFNVTVPFKQKIIPYLDQLDPDAKRTGAVNTVIDHDGKWIGYNTDGKGYIRSLKSAYPEVISDDKRVLILGAGGAARGIYRALVTENMKQVDIANRTISKANLLLELGERTTETFIFTMEEAKEKLRDYDLIIQTTNVGMKPNSKEQPIPLTTLKKGTVVSDIVYQPLQTAFLQDAKSHGGFTHMGHTMLLYQAQYAFELWTNQKVEVELMDRELEQRLKGFET</sequence>
<feature type="binding site" evidence="8">
    <location>
        <begin position="152"/>
        <end position="157"/>
    </location>
    <ligand>
        <name>NADP(+)</name>
        <dbReference type="ChEBI" id="CHEBI:58349"/>
    </ligand>
</feature>
<comment type="subunit">
    <text evidence="8">Homodimer.</text>
</comment>
<organism evidence="12 13">
    <name type="scientific">Terrihalobacillus insolitus</name>
    <dbReference type="NCBI Taxonomy" id="2950438"/>
    <lineage>
        <taxon>Bacteria</taxon>
        <taxon>Bacillati</taxon>
        <taxon>Bacillota</taxon>
        <taxon>Bacilli</taxon>
        <taxon>Bacillales</taxon>
        <taxon>Bacillaceae</taxon>
        <taxon>Terrihalobacillus</taxon>
    </lineage>
</organism>
<dbReference type="InterPro" id="IPR011342">
    <property type="entry name" value="Shikimate_DH"/>
</dbReference>
<evidence type="ECO:0000256" key="4">
    <source>
        <dbReference type="ARBA" id="ARBA00022857"/>
    </source>
</evidence>
<feature type="binding site" evidence="8">
    <location>
        <position position="243"/>
    </location>
    <ligand>
        <name>NADP(+)</name>
        <dbReference type="ChEBI" id="CHEBI:58349"/>
    </ligand>
</feature>
<dbReference type="SUPFAM" id="SSF53223">
    <property type="entry name" value="Aminoacid dehydrogenase-like, N-terminal domain"/>
    <property type="match status" value="1"/>
</dbReference>
<evidence type="ECO:0000259" key="9">
    <source>
        <dbReference type="Pfam" id="PF01488"/>
    </source>
</evidence>
<dbReference type="AlphaFoldDB" id="A0A9X4AMJ3"/>
<dbReference type="Pfam" id="PF08501">
    <property type="entry name" value="Shikimate_dh_N"/>
    <property type="match status" value="1"/>
</dbReference>
<dbReference type="InterPro" id="IPR006151">
    <property type="entry name" value="Shikm_DH/Glu-tRNA_Rdtase"/>
</dbReference>
<feature type="domain" description="Quinate/shikimate 5-dehydrogenase/glutamyl-tRNA reductase" evidence="9">
    <location>
        <begin position="120"/>
        <end position="194"/>
    </location>
</feature>
<feature type="binding site" evidence="8">
    <location>
        <position position="222"/>
    </location>
    <ligand>
        <name>shikimate</name>
        <dbReference type="ChEBI" id="CHEBI:36208"/>
    </ligand>
</feature>
<evidence type="ECO:0000256" key="5">
    <source>
        <dbReference type="ARBA" id="ARBA00023002"/>
    </source>
</evidence>
<comment type="catalytic activity">
    <reaction evidence="7 8">
        <text>shikimate + NADP(+) = 3-dehydroshikimate + NADPH + H(+)</text>
        <dbReference type="Rhea" id="RHEA:17737"/>
        <dbReference type="ChEBI" id="CHEBI:15378"/>
        <dbReference type="ChEBI" id="CHEBI:16630"/>
        <dbReference type="ChEBI" id="CHEBI:36208"/>
        <dbReference type="ChEBI" id="CHEBI:57783"/>
        <dbReference type="ChEBI" id="CHEBI:58349"/>
        <dbReference type="EC" id="1.1.1.25"/>
    </reaction>
</comment>
<feature type="binding site" evidence="8">
    <location>
        <position position="102"/>
    </location>
    <ligand>
        <name>shikimate</name>
        <dbReference type="ChEBI" id="CHEBI:36208"/>
    </ligand>
</feature>
<feature type="active site" description="Proton acceptor" evidence="8">
    <location>
        <position position="66"/>
    </location>
</feature>
<evidence type="ECO:0000256" key="2">
    <source>
        <dbReference type="ARBA" id="ARBA00012962"/>
    </source>
</evidence>
<evidence type="ECO:0000313" key="12">
    <source>
        <dbReference type="EMBL" id="MDC3424899.1"/>
    </source>
</evidence>
<evidence type="ECO:0000256" key="8">
    <source>
        <dbReference type="HAMAP-Rule" id="MF_00222"/>
    </source>
</evidence>
<comment type="caution">
    <text evidence="12">The sequence shown here is derived from an EMBL/GenBank/DDBJ whole genome shotgun (WGS) entry which is preliminary data.</text>
</comment>